<accession>A0A7C3MRR0</accession>
<dbReference type="EMBL" id="DTIN01000032">
    <property type="protein sequence ID" value="HFX13986.1"/>
    <property type="molecule type" value="Genomic_DNA"/>
</dbReference>
<protein>
    <submittedName>
        <fullName evidence="1">Glycosyltransferase</fullName>
    </submittedName>
</protein>
<dbReference type="SUPFAM" id="SSF53756">
    <property type="entry name" value="UDP-Glycosyltransferase/glycogen phosphorylase"/>
    <property type="match status" value="1"/>
</dbReference>
<dbReference type="CDD" id="cd03801">
    <property type="entry name" value="GT4_PimA-like"/>
    <property type="match status" value="1"/>
</dbReference>
<dbReference type="PANTHER" id="PTHR12526">
    <property type="entry name" value="GLYCOSYLTRANSFERASE"/>
    <property type="match status" value="1"/>
</dbReference>
<gene>
    <name evidence="1" type="ORF">ENW00_07580</name>
</gene>
<name>A0A7C3MRR0_DICTH</name>
<reference evidence="1" key="1">
    <citation type="journal article" date="2020" name="mSystems">
        <title>Genome- and Community-Level Interaction Insights into Carbon Utilization and Element Cycling Functions of Hydrothermarchaeota in Hydrothermal Sediment.</title>
        <authorList>
            <person name="Zhou Z."/>
            <person name="Liu Y."/>
            <person name="Xu W."/>
            <person name="Pan J."/>
            <person name="Luo Z.H."/>
            <person name="Li M."/>
        </authorList>
    </citation>
    <scope>NUCLEOTIDE SEQUENCE [LARGE SCALE GENOMIC DNA]</scope>
    <source>
        <strain evidence="1">SpSt-81</strain>
    </source>
</reference>
<dbReference type="GO" id="GO:0016740">
    <property type="term" value="F:transferase activity"/>
    <property type="evidence" value="ECO:0007669"/>
    <property type="project" value="UniProtKB-KW"/>
</dbReference>
<dbReference type="PANTHER" id="PTHR12526:SF627">
    <property type="entry name" value="D-RHAMNOSYLTRANSFERASE WBPZ"/>
    <property type="match status" value="1"/>
</dbReference>
<comment type="caution">
    <text evidence="1">The sequence shown here is derived from an EMBL/GenBank/DDBJ whole genome shotgun (WGS) entry which is preliminary data.</text>
</comment>
<dbReference type="Gene3D" id="3.40.50.2000">
    <property type="entry name" value="Glycogen Phosphorylase B"/>
    <property type="match status" value="2"/>
</dbReference>
<sequence>MSRYRNIYFLFYAPHSFHKGLADVVGAVDLDILSNKNSTLKRIFSYLNYTLNSSSDDILLCEGTFLIPSLFKLLSIKRFKKTIINISADPKLFYIKIKRMNFLERFLHLLAIPKVDLFICIGSMEKDILKEIYPNAKYIVVYPFINEERYKYLLNIPIKNEFNHNILFIGNGPDYFYKGLDLLVEAFKIAKREFKDSQLFILGNWDNKIRDKFSCEGVNFVGFSDIYEYIQKTSLYVHLGRGDTFPVSNLEALLGGIPCIISEYTGTKEIIRELREDFILPLDSEKVAKKIIEYFYLPKGEKIILSSKAKELGKNFKKEIVLGDFIKKWKGLVSYEL</sequence>
<dbReference type="Pfam" id="PF13692">
    <property type="entry name" value="Glyco_trans_1_4"/>
    <property type="match status" value="1"/>
</dbReference>
<organism evidence="1">
    <name type="scientific">Dictyoglomus thermophilum</name>
    <dbReference type="NCBI Taxonomy" id="14"/>
    <lineage>
        <taxon>Bacteria</taxon>
        <taxon>Pseudomonadati</taxon>
        <taxon>Dictyoglomota</taxon>
        <taxon>Dictyoglomia</taxon>
        <taxon>Dictyoglomales</taxon>
        <taxon>Dictyoglomaceae</taxon>
        <taxon>Dictyoglomus</taxon>
    </lineage>
</organism>
<keyword evidence="1" id="KW-0808">Transferase</keyword>
<dbReference type="AlphaFoldDB" id="A0A7C3MRR0"/>
<evidence type="ECO:0000313" key="1">
    <source>
        <dbReference type="EMBL" id="HFX13986.1"/>
    </source>
</evidence>
<proteinExistence type="predicted"/>